<organism evidence="7">
    <name type="scientific">Amphimedon queenslandica</name>
    <name type="common">Sponge</name>
    <dbReference type="NCBI Taxonomy" id="400682"/>
    <lineage>
        <taxon>Eukaryota</taxon>
        <taxon>Metazoa</taxon>
        <taxon>Porifera</taxon>
        <taxon>Demospongiae</taxon>
        <taxon>Heteroscleromorpha</taxon>
        <taxon>Haplosclerida</taxon>
        <taxon>Niphatidae</taxon>
        <taxon>Amphimedon</taxon>
    </lineage>
</organism>
<keyword evidence="4" id="KW-0472">Membrane</keyword>
<keyword evidence="1" id="KW-0245">EGF-like domain</keyword>
<evidence type="ECO:0008006" key="8">
    <source>
        <dbReference type="Google" id="ProtNLM"/>
    </source>
</evidence>
<reference evidence="7" key="1">
    <citation type="submission" date="2017-05" db="UniProtKB">
        <authorList>
            <consortium name="EnsemblMetazoa"/>
        </authorList>
    </citation>
    <scope>IDENTIFICATION</scope>
</reference>
<evidence type="ECO:0000259" key="5">
    <source>
        <dbReference type="SMART" id="SM00179"/>
    </source>
</evidence>
<dbReference type="AlphaFoldDB" id="A0A1X7V6P7"/>
<dbReference type="InParanoid" id="A0A1X7V6P7"/>
<feature type="domain" description="EGF-like" evidence="6">
    <location>
        <begin position="3"/>
        <end position="40"/>
    </location>
</feature>
<dbReference type="SMART" id="SM00179">
    <property type="entry name" value="EGF_CA"/>
    <property type="match status" value="1"/>
</dbReference>
<evidence type="ECO:0000256" key="2">
    <source>
        <dbReference type="ARBA" id="ARBA00022737"/>
    </source>
</evidence>
<proteinExistence type="predicted"/>
<dbReference type="SMART" id="SM00181">
    <property type="entry name" value="EGF"/>
    <property type="match status" value="1"/>
</dbReference>
<feature type="domain" description="EGF-like calcium-binding" evidence="5">
    <location>
        <begin position="1"/>
        <end position="40"/>
    </location>
</feature>
<dbReference type="eggNOG" id="KOG1218">
    <property type="taxonomic scope" value="Eukaryota"/>
</dbReference>
<keyword evidence="3" id="KW-1015">Disulfide bond</keyword>
<dbReference type="InterPro" id="IPR000742">
    <property type="entry name" value="EGF"/>
</dbReference>
<accession>A0A1X7V6P7</accession>
<evidence type="ECO:0000256" key="1">
    <source>
        <dbReference type="ARBA" id="ARBA00022536"/>
    </source>
</evidence>
<protein>
    <recommendedName>
        <fullName evidence="8">EGF-like domain-containing protein</fullName>
    </recommendedName>
</protein>
<dbReference type="Pfam" id="PF14670">
    <property type="entry name" value="FXa_inhibition"/>
    <property type="match status" value="1"/>
</dbReference>
<dbReference type="InterPro" id="IPR001881">
    <property type="entry name" value="EGF-like_Ca-bd_dom"/>
</dbReference>
<dbReference type="Gene3D" id="2.10.25.10">
    <property type="entry name" value="Laminin"/>
    <property type="match status" value="1"/>
</dbReference>
<evidence type="ECO:0000259" key="6">
    <source>
        <dbReference type="SMART" id="SM00181"/>
    </source>
</evidence>
<sequence length="234" mass="25165">KNECLVSNGGCAQNCHNTIGSFTCSCNAGYALSSNGKGCIGYCHPGYNSSNGLEPCSPCPSCQFNDEYRQTSCMICTDAHINNGTAGCYQNCSTETVNISTGPNMTVIILIAAGVIAAAIIVIIILVKGLIRKRKKSEAPFYGKVSSKLCASIDSSNDALSLLIDENGEANDNEREVVNLENEQQEPAYESLSHLQMKVNEDEGPTFEKKEMMDPSTLDDDDNRYTVAAADTFI</sequence>
<dbReference type="FunFam" id="2.10.25.10:FF:000240">
    <property type="entry name" value="Vitamin K-dependent protein S"/>
    <property type="match status" value="1"/>
</dbReference>
<evidence type="ECO:0000313" key="7">
    <source>
        <dbReference type="EnsemblMetazoa" id="Aqu2.1.35489_001"/>
    </source>
</evidence>
<dbReference type="EnsemblMetazoa" id="Aqu2.1.35489_001">
    <property type="protein sequence ID" value="Aqu2.1.35489_001"/>
    <property type="gene ID" value="Aqu2.1.35489"/>
</dbReference>
<dbReference type="GO" id="GO:0005509">
    <property type="term" value="F:calcium ion binding"/>
    <property type="evidence" value="ECO:0007669"/>
    <property type="project" value="InterPro"/>
</dbReference>
<keyword evidence="4" id="KW-0812">Transmembrane</keyword>
<dbReference type="SUPFAM" id="SSF57196">
    <property type="entry name" value="EGF/Laminin"/>
    <property type="match status" value="1"/>
</dbReference>
<feature type="transmembrane region" description="Helical" evidence="4">
    <location>
        <begin position="107"/>
        <end position="127"/>
    </location>
</feature>
<evidence type="ECO:0000256" key="3">
    <source>
        <dbReference type="ARBA" id="ARBA00023157"/>
    </source>
</evidence>
<keyword evidence="2" id="KW-0677">Repeat</keyword>
<evidence type="ECO:0000256" key="4">
    <source>
        <dbReference type="SAM" id="Phobius"/>
    </source>
</evidence>
<name>A0A1X7V6P7_AMPQE</name>
<dbReference type="OrthoDB" id="5959569at2759"/>
<keyword evidence="4" id="KW-1133">Transmembrane helix</keyword>